<keyword evidence="2" id="KW-1185">Reference proteome</keyword>
<organism evidence="1 2">
    <name type="scientific">Gossypium darwinii</name>
    <name type="common">Darwin's cotton</name>
    <name type="synonym">Gossypium barbadense var. darwinii</name>
    <dbReference type="NCBI Taxonomy" id="34276"/>
    <lineage>
        <taxon>Eukaryota</taxon>
        <taxon>Viridiplantae</taxon>
        <taxon>Streptophyta</taxon>
        <taxon>Embryophyta</taxon>
        <taxon>Tracheophyta</taxon>
        <taxon>Spermatophyta</taxon>
        <taxon>Magnoliopsida</taxon>
        <taxon>eudicotyledons</taxon>
        <taxon>Gunneridae</taxon>
        <taxon>Pentapetalae</taxon>
        <taxon>rosids</taxon>
        <taxon>malvids</taxon>
        <taxon>Malvales</taxon>
        <taxon>Malvaceae</taxon>
        <taxon>Malvoideae</taxon>
        <taxon>Gossypium</taxon>
    </lineage>
</organism>
<dbReference type="AlphaFoldDB" id="A0A5D2FC55"/>
<name>A0A5D2FC55_GOSDA</name>
<gene>
    <name evidence="1" type="ORF">ES288_A09G235700v1</name>
</gene>
<protein>
    <submittedName>
        <fullName evidence="1">Uncharacterized protein</fullName>
    </submittedName>
</protein>
<proteinExistence type="predicted"/>
<sequence>MPPEKQMLPWTTLENENFQISPIIINSQSLEDQSLLWWLIKEGMTTLACICTFGTTDKDGICVNLCTYPTSLGLIFKILDLVAMELTPMYIHYSKFQSCLLGPMISLKSLVPGYLFVLCLIQ</sequence>
<evidence type="ECO:0000313" key="2">
    <source>
        <dbReference type="Proteomes" id="UP000323506"/>
    </source>
</evidence>
<dbReference type="Proteomes" id="UP000323506">
    <property type="component" value="Chromosome A09"/>
</dbReference>
<evidence type="ECO:0000313" key="1">
    <source>
        <dbReference type="EMBL" id="TYH03644.1"/>
    </source>
</evidence>
<accession>A0A5D2FC55</accession>
<dbReference type="EMBL" id="CM017696">
    <property type="protein sequence ID" value="TYH03644.1"/>
    <property type="molecule type" value="Genomic_DNA"/>
</dbReference>
<reference evidence="1 2" key="1">
    <citation type="submission" date="2019-06" db="EMBL/GenBank/DDBJ databases">
        <title>WGS assembly of Gossypium darwinii.</title>
        <authorList>
            <person name="Chen Z.J."/>
            <person name="Sreedasyam A."/>
            <person name="Ando A."/>
            <person name="Song Q."/>
            <person name="De L."/>
            <person name="Hulse-Kemp A."/>
            <person name="Ding M."/>
            <person name="Ye W."/>
            <person name="Kirkbride R."/>
            <person name="Jenkins J."/>
            <person name="Plott C."/>
            <person name="Lovell J."/>
            <person name="Lin Y.-M."/>
            <person name="Vaughn R."/>
            <person name="Liu B."/>
            <person name="Li W."/>
            <person name="Simpson S."/>
            <person name="Scheffler B."/>
            <person name="Saski C."/>
            <person name="Grover C."/>
            <person name="Hu G."/>
            <person name="Conover J."/>
            <person name="Carlson J."/>
            <person name="Shu S."/>
            <person name="Boston L."/>
            <person name="Williams M."/>
            <person name="Peterson D."/>
            <person name="Mcgee K."/>
            <person name="Jones D."/>
            <person name="Wendel J."/>
            <person name="Stelly D."/>
            <person name="Grimwood J."/>
            <person name="Schmutz J."/>
        </authorList>
    </citation>
    <scope>NUCLEOTIDE SEQUENCE [LARGE SCALE GENOMIC DNA]</scope>
    <source>
        <strain evidence="1">1808015.09</strain>
    </source>
</reference>